<comment type="caution">
    <text evidence="1">The sequence shown here is derived from an EMBL/GenBank/DDBJ whole genome shotgun (WGS) entry which is preliminary data.</text>
</comment>
<accession>A0A7J8R0X7</accession>
<organism evidence="1 2">
    <name type="scientific">Gossypium davidsonii</name>
    <name type="common">Davidson's cotton</name>
    <name type="synonym">Gossypium klotzschianum subsp. davidsonii</name>
    <dbReference type="NCBI Taxonomy" id="34287"/>
    <lineage>
        <taxon>Eukaryota</taxon>
        <taxon>Viridiplantae</taxon>
        <taxon>Streptophyta</taxon>
        <taxon>Embryophyta</taxon>
        <taxon>Tracheophyta</taxon>
        <taxon>Spermatophyta</taxon>
        <taxon>Magnoliopsida</taxon>
        <taxon>eudicotyledons</taxon>
        <taxon>Gunneridae</taxon>
        <taxon>Pentapetalae</taxon>
        <taxon>rosids</taxon>
        <taxon>malvids</taxon>
        <taxon>Malvales</taxon>
        <taxon>Malvaceae</taxon>
        <taxon>Malvoideae</taxon>
        <taxon>Gossypium</taxon>
    </lineage>
</organism>
<dbReference type="AlphaFoldDB" id="A0A7J8R0X7"/>
<protein>
    <submittedName>
        <fullName evidence="1">Uncharacterized protein</fullName>
    </submittedName>
</protein>
<name>A0A7J8R0X7_GOSDV</name>
<proteinExistence type="predicted"/>
<dbReference type="EMBL" id="JABFAC010000002">
    <property type="protein sequence ID" value="MBA0607036.1"/>
    <property type="molecule type" value="Genomic_DNA"/>
</dbReference>
<feature type="non-terminal residue" evidence="1">
    <location>
        <position position="1"/>
    </location>
</feature>
<gene>
    <name evidence="1" type="ORF">Godav_019403</name>
</gene>
<sequence>MEVAWVLGAMDYKIQNGINNSYINVVRDDYLLWRSKASGEYSVRSGYKLLLQGSAIADFIMSYLRELDKLSKKIPVRRSEAERWRTQEWPYVKINFDAIQMGMDLGFLTVEIEGDALLVNGEQLYLQNEMPDYAMAMVERDQR</sequence>
<reference evidence="1 2" key="1">
    <citation type="journal article" date="2019" name="Genome Biol. Evol.">
        <title>Insights into the evolution of the New World diploid cottons (Gossypium, subgenus Houzingenia) based on genome sequencing.</title>
        <authorList>
            <person name="Grover C.E."/>
            <person name="Arick M.A. 2nd"/>
            <person name="Thrash A."/>
            <person name="Conover J.L."/>
            <person name="Sanders W.S."/>
            <person name="Peterson D.G."/>
            <person name="Frelichowski J.E."/>
            <person name="Scheffler J.A."/>
            <person name="Scheffler B.E."/>
            <person name="Wendel J.F."/>
        </authorList>
    </citation>
    <scope>NUCLEOTIDE SEQUENCE [LARGE SCALE GENOMIC DNA]</scope>
    <source>
        <strain evidence="1">27</strain>
        <tissue evidence="1">Leaf</tissue>
    </source>
</reference>
<evidence type="ECO:0000313" key="2">
    <source>
        <dbReference type="Proteomes" id="UP000593561"/>
    </source>
</evidence>
<dbReference type="Proteomes" id="UP000593561">
    <property type="component" value="Unassembled WGS sequence"/>
</dbReference>
<keyword evidence="2" id="KW-1185">Reference proteome</keyword>
<evidence type="ECO:0000313" key="1">
    <source>
        <dbReference type="EMBL" id="MBA0607036.1"/>
    </source>
</evidence>